<feature type="compositionally biased region" description="Pro residues" evidence="1">
    <location>
        <begin position="309"/>
        <end position="321"/>
    </location>
</feature>
<dbReference type="EMBL" id="CM000642">
    <property type="protein sequence ID" value="EED92187.1"/>
    <property type="molecule type" value="Genomic_DNA"/>
</dbReference>
<sequence length="556" mass="60773">MQIYPLSLFLLTVGCNLVAAKKLRSDSSSSSSSLDAYSSVGKGSCKSAAYEEYDRITKRVQSGVGAAEKCASFCRTMALTTHVGIELVPSGAGTACNCLYEDATSPVRKPNRDTSFRGSGEIRWVGGNVANECFKFENYVDGMQLVGVGMPLDCQANGFIATETTVVPTSPKDCIDTCKTSHEKYSQAQRDLRGESEFAGFAFLRGENGTPNECKCFVREETQCNMVMGDNDETIGDLYCDGCFSFGSESRRLLEERMLHNPMCEPTNVPTPNPTNEPTPVSLKEIIQPLSTQSDTDDFFSFLSLKNPTAPPTNHPTPYPSSSPSYKPSTVPSEAPSDLPSNSPSYHGPFFPGWGTPEDPNTCVAVQQYPLPLYMQQNPTGWVFDTMHHIKSLFSVVLKHFIRGCCAKHYQAYYDECLENGGVGSSSVIALDKWYPDWSGRNEGCLSDNNAPAYMTANPSQWMFRDQRSCCEIHYGWSLPTCLAAGVSSSSTSSESATTTVAPGSGKWYINWVTYKCMKDCVGESQFGGLAESWDVLYTTQSACCAQASWNTHCAN</sequence>
<gene>
    <name evidence="3" type="ORF">THAPSDRAFT_5768</name>
</gene>
<name>B8C3U8_THAPS</name>
<evidence type="ECO:0000313" key="4">
    <source>
        <dbReference type="Proteomes" id="UP000001449"/>
    </source>
</evidence>
<dbReference type="InParanoid" id="B8C3U8"/>
<evidence type="ECO:0000313" key="3">
    <source>
        <dbReference type="EMBL" id="EED92187.1"/>
    </source>
</evidence>
<proteinExistence type="predicted"/>
<evidence type="ECO:0000256" key="2">
    <source>
        <dbReference type="SAM" id="SignalP"/>
    </source>
</evidence>
<dbReference type="AlphaFoldDB" id="B8C3U8"/>
<dbReference type="RefSeq" id="XP_002290435.1">
    <property type="nucleotide sequence ID" value="XM_002290399.1"/>
</dbReference>
<reference evidence="3 4" key="1">
    <citation type="journal article" date="2004" name="Science">
        <title>The genome of the diatom Thalassiosira pseudonana: ecology, evolution, and metabolism.</title>
        <authorList>
            <person name="Armbrust E.V."/>
            <person name="Berges J.A."/>
            <person name="Bowler C."/>
            <person name="Green B.R."/>
            <person name="Martinez D."/>
            <person name="Putnam N.H."/>
            <person name="Zhou S."/>
            <person name="Allen A.E."/>
            <person name="Apt K.E."/>
            <person name="Bechner M."/>
            <person name="Brzezinski M.A."/>
            <person name="Chaal B.K."/>
            <person name="Chiovitti A."/>
            <person name="Davis A.K."/>
            <person name="Demarest M.S."/>
            <person name="Detter J.C."/>
            <person name="Glavina T."/>
            <person name="Goodstein D."/>
            <person name="Hadi M.Z."/>
            <person name="Hellsten U."/>
            <person name="Hildebrand M."/>
            <person name="Jenkins B.D."/>
            <person name="Jurka J."/>
            <person name="Kapitonov V.V."/>
            <person name="Kroger N."/>
            <person name="Lau W.W."/>
            <person name="Lane T.W."/>
            <person name="Larimer F.W."/>
            <person name="Lippmeier J.C."/>
            <person name="Lucas S."/>
            <person name="Medina M."/>
            <person name="Montsant A."/>
            <person name="Obornik M."/>
            <person name="Parker M.S."/>
            <person name="Palenik B."/>
            <person name="Pazour G.J."/>
            <person name="Richardson P.M."/>
            <person name="Rynearson T.A."/>
            <person name="Saito M.A."/>
            <person name="Schwartz D.C."/>
            <person name="Thamatrakoln K."/>
            <person name="Valentin K."/>
            <person name="Vardi A."/>
            <person name="Wilkerson F.P."/>
            <person name="Rokhsar D.S."/>
        </authorList>
    </citation>
    <scope>NUCLEOTIDE SEQUENCE [LARGE SCALE GENOMIC DNA]</scope>
    <source>
        <strain evidence="3 4">CCMP1335</strain>
    </source>
</reference>
<organism evidence="3 4">
    <name type="scientific">Thalassiosira pseudonana</name>
    <name type="common">Marine diatom</name>
    <name type="synonym">Cyclotella nana</name>
    <dbReference type="NCBI Taxonomy" id="35128"/>
    <lineage>
        <taxon>Eukaryota</taxon>
        <taxon>Sar</taxon>
        <taxon>Stramenopiles</taxon>
        <taxon>Ochrophyta</taxon>
        <taxon>Bacillariophyta</taxon>
        <taxon>Coscinodiscophyceae</taxon>
        <taxon>Thalassiosirophycidae</taxon>
        <taxon>Thalassiosirales</taxon>
        <taxon>Thalassiosiraceae</taxon>
        <taxon>Thalassiosira</taxon>
    </lineage>
</organism>
<keyword evidence="2" id="KW-0732">Signal</keyword>
<feature type="chain" id="PRO_5002866273" description="Apple domain-containing protein" evidence="2">
    <location>
        <begin position="21"/>
        <end position="556"/>
    </location>
</feature>
<keyword evidence="4" id="KW-1185">Reference proteome</keyword>
<feature type="signal peptide" evidence="2">
    <location>
        <begin position="1"/>
        <end position="20"/>
    </location>
</feature>
<dbReference type="Proteomes" id="UP000001449">
    <property type="component" value="Chromosome 5"/>
</dbReference>
<feature type="region of interest" description="Disordered" evidence="1">
    <location>
        <begin position="303"/>
        <end position="342"/>
    </location>
</feature>
<reference evidence="3 4" key="2">
    <citation type="journal article" date="2008" name="Nature">
        <title>The Phaeodactylum genome reveals the evolutionary history of diatom genomes.</title>
        <authorList>
            <person name="Bowler C."/>
            <person name="Allen A.E."/>
            <person name="Badger J.H."/>
            <person name="Grimwood J."/>
            <person name="Jabbari K."/>
            <person name="Kuo A."/>
            <person name="Maheswari U."/>
            <person name="Martens C."/>
            <person name="Maumus F."/>
            <person name="Otillar R.P."/>
            <person name="Rayko E."/>
            <person name="Salamov A."/>
            <person name="Vandepoele K."/>
            <person name="Beszteri B."/>
            <person name="Gruber A."/>
            <person name="Heijde M."/>
            <person name="Katinka M."/>
            <person name="Mock T."/>
            <person name="Valentin K."/>
            <person name="Verret F."/>
            <person name="Berges J.A."/>
            <person name="Brownlee C."/>
            <person name="Cadoret J.P."/>
            <person name="Chiovitti A."/>
            <person name="Choi C.J."/>
            <person name="Coesel S."/>
            <person name="De Martino A."/>
            <person name="Detter J.C."/>
            <person name="Durkin C."/>
            <person name="Falciatore A."/>
            <person name="Fournet J."/>
            <person name="Haruta M."/>
            <person name="Huysman M.J."/>
            <person name="Jenkins B.D."/>
            <person name="Jiroutova K."/>
            <person name="Jorgensen R.E."/>
            <person name="Joubert Y."/>
            <person name="Kaplan A."/>
            <person name="Kroger N."/>
            <person name="Kroth P.G."/>
            <person name="La Roche J."/>
            <person name="Lindquist E."/>
            <person name="Lommer M."/>
            <person name="Martin-Jezequel V."/>
            <person name="Lopez P.J."/>
            <person name="Lucas S."/>
            <person name="Mangogna M."/>
            <person name="McGinnis K."/>
            <person name="Medlin L.K."/>
            <person name="Montsant A."/>
            <person name="Oudot-Le Secq M.P."/>
            <person name="Napoli C."/>
            <person name="Obornik M."/>
            <person name="Parker M.S."/>
            <person name="Petit J.L."/>
            <person name="Porcel B.M."/>
            <person name="Poulsen N."/>
            <person name="Robison M."/>
            <person name="Rychlewski L."/>
            <person name="Rynearson T.A."/>
            <person name="Schmutz J."/>
            <person name="Shapiro H."/>
            <person name="Siaut M."/>
            <person name="Stanley M."/>
            <person name="Sussman M.R."/>
            <person name="Taylor A.R."/>
            <person name="Vardi A."/>
            <person name="von Dassow P."/>
            <person name="Vyverman W."/>
            <person name="Willis A."/>
            <person name="Wyrwicz L.S."/>
            <person name="Rokhsar D.S."/>
            <person name="Weissenbach J."/>
            <person name="Armbrust E.V."/>
            <person name="Green B.R."/>
            <person name="Van de Peer Y."/>
            <person name="Grigoriev I.V."/>
        </authorList>
    </citation>
    <scope>NUCLEOTIDE SEQUENCE [LARGE SCALE GENOMIC DNA]</scope>
    <source>
        <strain evidence="3 4">CCMP1335</strain>
    </source>
</reference>
<protein>
    <recommendedName>
        <fullName evidence="5">Apple domain-containing protein</fullName>
    </recommendedName>
</protein>
<evidence type="ECO:0008006" key="5">
    <source>
        <dbReference type="Google" id="ProtNLM"/>
    </source>
</evidence>
<feature type="compositionally biased region" description="Low complexity" evidence="1">
    <location>
        <begin position="322"/>
        <end position="333"/>
    </location>
</feature>
<accession>B8C3U8</accession>
<evidence type="ECO:0000256" key="1">
    <source>
        <dbReference type="SAM" id="MobiDB-lite"/>
    </source>
</evidence>
<dbReference type="HOGENOM" id="CLU_490517_0_0_1"/>
<dbReference type="KEGG" id="tps:THAPSDRAFT_5768"/>
<dbReference type="PaxDb" id="35128-Thaps5768"/>
<dbReference type="GeneID" id="7444905"/>